<reference evidence="2" key="1">
    <citation type="journal article" date="2014" name="Front. Microbiol.">
        <title>High frequency of phylogenetically diverse reductive dehalogenase-homologous genes in deep subseafloor sedimentary metagenomes.</title>
        <authorList>
            <person name="Kawai M."/>
            <person name="Futagami T."/>
            <person name="Toyoda A."/>
            <person name="Takaki Y."/>
            <person name="Nishi S."/>
            <person name="Hori S."/>
            <person name="Arai W."/>
            <person name="Tsubouchi T."/>
            <person name="Morono Y."/>
            <person name="Uchiyama I."/>
            <person name="Ito T."/>
            <person name="Fujiyama A."/>
            <person name="Inagaki F."/>
            <person name="Takami H."/>
        </authorList>
    </citation>
    <scope>NUCLEOTIDE SEQUENCE</scope>
    <source>
        <strain evidence="2">Expedition CK06-06</strain>
    </source>
</reference>
<dbReference type="Gene3D" id="3.40.630.190">
    <property type="entry name" value="LCP protein"/>
    <property type="match status" value="1"/>
</dbReference>
<dbReference type="AlphaFoldDB" id="X1HVD6"/>
<sequence length="57" mass="5959">TNPRRVTVVSFPRDLQVEIPECTAADGTAFPGAFKASINTAYEAGGLTCVADTVSEL</sequence>
<evidence type="ECO:0000259" key="1">
    <source>
        <dbReference type="Pfam" id="PF03816"/>
    </source>
</evidence>
<accession>X1HVD6</accession>
<dbReference type="EMBL" id="BARU01016036">
    <property type="protein sequence ID" value="GAH57789.1"/>
    <property type="molecule type" value="Genomic_DNA"/>
</dbReference>
<name>X1HVD6_9ZZZZ</name>
<dbReference type="InterPro" id="IPR004474">
    <property type="entry name" value="LytR_CpsA_psr"/>
</dbReference>
<organism evidence="2">
    <name type="scientific">marine sediment metagenome</name>
    <dbReference type="NCBI Taxonomy" id="412755"/>
    <lineage>
        <taxon>unclassified sequences</taxon>
        <taxon>metagenomes</taxon>
        <taxon>ecological metagenomes</taxon>
    </lineage>
</organism>
<feature type="non-terminal residue" evidence="2">
    <location>
        <position position="57"/>
    </location>
</feature>
<evidence type="ECO:0000313" key="2">
    <source>
        <dbReference type="EMBL" id="GAH57789.1"/>
    </source>
</evidence>
<protein>
    <recommendedName>
        <fullName evidence="1">Cell envelope-related transcriptional attenuator domain-containing protein</fullName>
    </recommendedName>
</protein>
<comment type="caution">
    <text evidence="2">The sequence shown here is derived from an EMBL/GenBank/DDBJ whole genome shotgun (WGS) entry which is preliminary data.</text>
</comment>
<feature type="non-terminal residue" evidence="2">
    <location>
        <position position="1"/>
    </location>
</feature>
<proteinExistence type="predicted"/>
<dbReference type="Pfam" id="PF03816">
    <property type="entry name" value="LytR_cpsA_psr"/>
    <property type="match status" value="1"/>
</dbReference>
<feature type="domain" description="Cell envelope-related transcriptional attenuator" evidence="1">
    <location>
        <begin position="4"/>
        <end position="56"/>
    </location>
</feature>
<gene>
    <name evidence="2" type="ORF">S03H2_27077</name>
</gene>